<gene>
    <name evidence="2" type="ORF">FUA26_05030</name>
</gene>
<evidence type="ECO:0000313" key="2">
    <source>
        <dbReference type="EMBL" id="TXE13161.1"/>
    </source>
</evidence>
<dbReference type="AlphaFoldDB" id="A0A5C7AXA7"/>
<proteinExistence type="predicted"/>
<comment type="caution">
    <text evidence="2">The sequence shown here is derived from an EMBL/GenBank/DDBJ whole genome shotgun (WGS) entry which is preliminary data.</text>
</comment>
<evidence type="ECO:0000313" key="3">
    <source>
        <dbReference type="Proteomes" id="UP000321790"/>
    </source>
</evidence>
<dbReference type="RefSeq" id="WP_147132405.1">
    <property type="nucleotide sequence ID" value="NZ_VOSC01000012.1"/>
</dbReference>
<feature type="signal peptide" evidence="1">
    <location>
        <begin position="1"/>
        <end position="23"/>
    </location>
</feature>
<keyword evidence="1" id="KW-0732">Signal</keyword>
<dbReference type="InterPro" id="IPR025366">
    <property type="entry name" value="DUF4270"/>
</dbReference>
<dbReference type="PROSITE" id="PS51257">
    <property type="entry name" value="PROKAR_LIPOPROTEIN"/>
    <property type="match status" value="1"/>
</dbReference>
<sequence length="556" mass="62305">MKKILKALTTPTLLLLLVISFIACDKDFYTIESDVLGENNANFDTNLDIYPIISYNKKLDSLQVNNLTSNLLGFYNDPEYGSTTASVITQINATAYNPDFGNNPELDSVILSIPYFNRSTGFDDDGFPTYTISDSLFGDEVSPIKLSIFESTYFLRDFNPDNLGETQKYYSHASNASSDNFARTDNTLINFDDFKSTQLIDTTFTPSSNTIITTTETDTLRFIPALRAKLDSLFWQNKILNKQGTPELVNANNFKNYFRGLYFKAEPVNNNGNMVLLNFASTDASITIYYKKDNESDSEGEKEQATYTFNFSGNRLNTFTNNYTKTLTNGNKNVGDDKLYIKGTEGSMAIVNLFDGLVDCDGDGNVDDDALECFKNRFRAKNDQGEYIIESTTGEYVLKQLINEAHLEVYEDDALNTGGNTNLHKYDRIYAYDVKNNIPLIDYSLDPTGNTTSPVSSIIFHLTQRDTINKKYKIRLTEHLNNILLRDSTNTQLGLVLSTNVNITGSSDILKSDDAVTAVPTASIITTRGTILYGSTENVPEEKRLKLKIFATKPNQ</sequence>
<evidence type="ECO:0000256" key="1">
    <source>
        <dbReference type="SAM" id="SignalP"/>
    </source>
</evidence>
<accession>A0A5C7AXA7</accession>
<dbReference type="OrthoDB" id="1466062at2"/>
<dbReference type="Proteomes" id="UP000321790">
    <property type="component" value="Unassembled WGS sequence"/>
</dbReference>
<keyword evidence="3" id="KW-1185">Reference proteome</keyword>
<name>A0A5C7AXA7_9FLAO</name>
<dbReference type="Pfam" id="PF14092">
    <property type="entry name" value="DUF4270"/>
    <property type="match status" value="1"/>
</dbReference>
<organism evidence="2 3">
    <name type="scientific">Seonamhaeicola algicola</name>
    <dbReference type="NCBI Taxonomy" id="1719036"/>
    <lineage>
        <taxon>Bacteria</taxon>
        <taxon>Pseudomonadati</taxon>
        <taxon>Bacteroidota</taxon>
        <taxon>Flavobacteriia</taxon>
        <taxon>Flavobacteriales</taxon>
        <taxon>Flavobacteriaceae</taxon>
    </lineage>
</organism>
<feature type="chain" id="PRO_5022843319" evidence="1">
    <location>
        <begin position="24"/>
        <end position="556"/>
    </location>
</feature>
<dbReference type="EMBL" id="VOSC01000012">
    <property type="protein sequence ID" value="TXE13161.1"/>
    <property type="molecule type" value="Genomic_DNA"/>
</dbReference>
<reference evidence="3" key="1">
    <citation type="submission" date="2019-08" db="EMBL/GenBank/DDBJ databases">
        <title>Seonamhaeicola sediminis sp. nov., isolated from marine sediment.</title>
        <authorList>
            <person name="Cao W.R."/>
        </authorList>
    </citation>
    <scope>NUCLEOTIDE SEQUENCE [LARGE SCALE GENOMIC DNA]</scope>
    <source>
        <strain evidence="3">Gy8</strain>
    </source>
</reference>
<protein>
    <submittedName>
        <fullName evidence="2">DUF4270 domain-containing protein</fullName>
    </submittedName>
</protein>